<proteinExistence type="predicted"/>
<keyword evidence="3" id="KW-0687">Ribonucleoprotein</keyword>
<dbReference type="CDD" id="cd02440">
    <property type="entry name" value="AdoMet_MTases"/>
    <property type="match status" value="1"/>
</dbReference>
<organism evidence="3">
    <name type="scientific">Candidatus Kentrum sp. MB</name>
    <dbReference type="NCBI Taxonomy" id="2138164"/>
    <lineage>
        <taxon>Bacteria</taxon>
        <taxon>Pseudomonadati</taxon>
        <taxon>Pseudomonadota</taxon>
        <taxon>Gammaproteobacteria</taxon>
        <taxon>Candidatus Kentrum</taxon>
    </lineage>
</organism>
<dbReference type="AlphaFoldDB" id="A0A450Y194"/>
<keyword evidence="3" id="KW-0689">Ribosomal protein</keyword>
<evidence type="ECO:0000256" key="1">
    <source>
        <dbReference type="ARBA" id="ARBA00022603"/>
    </source>
</evidence>
<gene>
    <name evidence="4" type="ORF">BECKMB1821H_GA0114242_11026</name>
    <name evidence="3" type="ORF">BECKMB1821I_GA0114274_11114</name>
</gene>
<dbReference type="EMBL" id="CAADGH010000102">
    <property type="protein sequence ID" value="VFK77132.1"/>
    <property type="molecule type" value="Genomic_DNA"/>
</dbReference>
<dbReference type="InterPro" id="IPR050078">
    <property type="entry name" value="Ribosomal_L11_MeTrfase_PrmA"/>
</dbReference>
<dbReference type="GO" id="GO:0008276">
    <property type="term" value="F:protein methyltransferase activity"/>
    <property type="evidence" value="ECO:0007669"/>
    <property type="project" value="TreeGrafter"/>
</dbReference>
<dbReference type="SUPFAM" id="SSF53335">
    <property type="entry name" value="S-adenosyl-L-methionine-dependent methyltransferases"/>
    <property type="match status" value="1"/>
</dbReference>
<evidence type="ECO:0000313" key="3">
    <source>
        <dbReference type="EMBL" id="VFK35317.1"/>
    </source>
</evidence>
<evidence type="ECO:0000256" key="2">
    <source>
        <dbReference type="ARBA" id="ARBA00022679"/>
    </source>
</evidence>
<dbReference type="Pfam" id="PF06325">
    <property type="entry name" value="PrmA"/>
    <property type="match status" value="1"/>
</dbReference>
<dbReference type="EMBL" id="CAADFQ010000111">
    <property type="protein sequence ID" value="VFK35317.1"/>
    <property type="molecule type" value="Genomic_DNA"/>
</dbReference>
<sequence length="308" mass="34108">MGRAIDLQEKAEKVTIGSKTIVTYEPDKYADYQSVDSGTILSIDLHHMDSSLRLETHREVWSPTPFTIGMGESIAAEGCGGKTVMDFASGSGFLSVVAGKSGAARVVATDLNPRAVEMTRRNWALNNLDPKQLHAVESDCFDAIKERPEFEGKFDIIYSNPPTAPELDGEAERLSAGDWNKNGEGGRLVNDALITRGRSFLKIGGEILFVTTSKQGAGLTRNLLHRHWGEGIEADGDDPLDYAIDWKKRGSANWAVVKCEDLLLSDYYLPFLPRIEQFAREQGQPGPLVEKEGKVYQKIYFIRARRAD</sequence>
<evidence type="ECO:0000313" key="4">
    <source>
        <dbReference type="EMBL" id="VFK77132.1"/>
    </source>
</evidence>
<dbReference type="GO" id="GO:0032259">
    <property type="term" value="P:methylation"/>
    <property type="evidence" value="ECO:0007669"/>
    <property type="project" value="UniProtKB-KW"/>
</dbReference>
<dbReference type="InterPro" id="IPR029063">
    <property type="entry name" value="SAM-dependent_MTases_sf"/>
</dbReference>
<accession>A0A450Y194</accession>
<dbReference type="GO" id="GO:0005840">
    <property type="term" value="C:ribosome"/>
    <property type="evidence" value="ECO:0007669"/>
    <property type="project" value="UniProtKB-KW"/>
</dbReference>
<dbReference type="PANTHER" id="PTHR43648:SF1">
    <property type="entry name" value="ELECTRON TRANSFER FLAVOPROTEIN BETA SUBUNIT LYSINE METHYLTRANSFERASE"/>
    <property type="match status" value="1"/>
</dbReference>
<keyword evidence="1 3" id="KW-0489">Methyltransferase</keyword>
<reference evidence="3" key="1">
    <citation type="submission" date="2019-02" db="EMBL/GenBank/DDBJ databases">
        <authorList>
            <person name="Gruber-Vodicka R. H."/>
            <person name="Seah K. B. B."/>
        </authorList>
    </citation>
    <scope>NUCLEOTIDE SEQUENCE</scope>
    <source>
        <strain evidence="4">BECK_BZ198</strain>
        <strain evidence="3">BECK_BZ199</strain>
    </source>
</reference>
<dbReference type="Gene3D" id="3.40.50.150">
    <property type="entry name" value="Vaccinia Virus protein VP39"/>
    <property type="match status" value="1"/>
</dbReference>
<keyword evidence="2 3" id="KW-0808">Transferase</keyword>
<dbReference type="PANTHER" id="PTHR43648">
    <property type="entry name" value="ELECTRON TRANSFER FLAVOPROTEIN BETA SUBUNIT LYSINE METHYLTRANSFERASE"/>
    <property type="match status" value="1"/>
</dbReference>
<protein>
    <submittedName>
        <fullName evidence="3">Ribosomal protein L11 methyltransferase (PrmA)</fullName>
    </submittedName>
</protein>
<name>A0A450Y194_9GAMM</name>